<gene>
    <name evidence="1" type="ORF">THAOC_00973</name>
</gene>
<dbReference type="Proteomes" id="UP000266841">
    <property type="component" value="Unassembled WGS sequence"/>
</dbReference>
<reference evidence="1 2" key="1">
    <citation type="journal article" date="2012" name="Genome Biol.">
        <title>Genome and low-iron response of an oceanic diatom adapted to chronic iron limitation.</title>
        <authorList>
            <person name="Lommer M."/>
            <person name="Specht M."/>
            <person name="Roy A.S."/>
            <person name="Kraemer L."/>
            <person name="Andreson R."/>
            <person name="Gutowska M.A."/>
            <person name="Wolf J."/>
            <person name="Bergner S.V."/>
            <person name="Schilhabel M.B."/>
            <person name="Klostermeier U.C."/>
            <person name="Beiko R.G."/>
            <person name="Rosenstiel P."/>
            <person name="Hippler M."/>
            <person name="Laroche J."/>
        </authorList>
    </citation>
    <scope>NUCLEOTIDE SEQUENCE [LARGE SCALE GENOMIC DNA]</scope>
    <source>
        <strain evidence="1 2">CCMP1005</strain>
    </source>
</reference>
<dbReference type="EMBL" id="AGNL01001172">
    <property type="protein sequence ID" value="EJK77209.1"/>
    <property type="molecule type" value="Genomic_DNA"/>
</dbReference>
<proteinExistence type="predicted"/>
<protein>
    <submittedName>
        <fullName evidence="1">Uncharacterized protein</fullName>
    </submittedName>
</protein>
<organism evidence="1 2">
    <name type="scientific">Thalassiosira oceanica</name>
    <name type="common">Marine diatom</name>
    <dbReference type="NCBI Taxonomy" id="159749"/>
    <lineage>
        <taxon>Eukaryota</taxon>
        <taxon>Sar</taxon>
        <taxon>Stramenopiles</taxon>
        <taxon>Ochrophyta</taxon>
        <taxon>Bacillariophyta</taxon>
        <taxon>Coscinodiscophyceae</taxon>
        <taxon>Thalassiosirophycidae</taxon>
        <taxon>Thalassiosirales</taxon>
        <taxon>Thalassiosiraceae</taxon>
        <taxon>Thalassiosira</taxon>
    </lineage>
</organism>
<sequence length="151" mass="17159">MTVKKKIDCLDGKNDRQETIAVQVPTHKDLRLALQGHDNKNTARLMRFQEKCREHTARIGNAICDERKNDRQETRAVQVPTHEDLRLALQGHDNKNTARLMRFQEKCREHTARIGNAIRDESVTIAMNAVSDESAAIIQDLAIDAGDQNFS</sequence>
<accession>K0TJD3</accession>
<keyword evidence="2" id="KW-1185">Reference proteome</keyword>
<evidence type="ECO:0000313" key="2">
    <source>
        <dbReference type="Proteomes" id="UP000266841"/>
    </source>
</evidence>
<comment type="caution">
    <text evidence="1">The sequence shown here is derived from an EMBL/GenBank/DDBJ whole genome shotgun (WGS) entry which is preliminary data.</text>
</comment>
<evidence type="ECO:0000313" key="1">
    <source>
        <dbReference type="EMBL" id="EJK77209.1"/>
    </source>
</evidence>
<name>K0TJD3_THAOC</name>
<dbReference type="AlphaFoldDB" id="K0TJD3"/>